<name>C0XU05_CORLD</name>
<feature type="compositionally biased region" description="Acidic residues" evidence="1">
    <location>
        <begin position="509"/>
        <end position="534"/>
    </location>
</feature>
<dbReference type="PANTHER" id="PTHR41287:SF1">
    <property type="entry name" value="PROTEIN YMFN"/>
    <property type="match status" value="1"/>
</dbReference>
<keyword evidence="3" id="KW-1185">Reference proteome</keyword>
<dbReference type="EMBL" id="ACHJ01000159">
    <property type="protein sequence ID" value="EEI16267.1"/>
    <property type="molecule type" value="Genomic_DNA"/>
</dbReference>
<dbReference type="HOGENOM" id="CLU_030716_2_0_11"/>
<reference evidence="2" key="1">
    <citation type="submission" date="2009-01" db="EMBL/GenBank/DDBJ databases">
        <authorList>
            <person name="Qin X."/>
            <person name="Bachman B."/>
            <person name="Battles P."/>
            <person name="Bell A."/>
            <person name="Bess C."/>
            <person name="Bickham C."/>
            <person name="Chaboub L."/>
            <person name="Chen D."/>
            <person name="Coyle M."/>
            <person name="Deiros D.R."/>
            <person name="Dinh H."/>
            <person name="Forbes L."/>
            <person name="Fowler G."/>
            <person name="Francisco L."/>
            <person name="Fu Q."/>
            <person name="Gubbala S."/>
            <person name="Hale W."/>
            <person name="Han Y."/>
            <person name="Hemphill L."/>
            <person name="Highlander S.K."/>
            <person name="Hirani K."/>
            <person name="Hogues M."/>
            <person name="Jackson L."/>
            <person name="Jakkamsetti A."/>
            <person name="Javaid M."/>
            <person name="Jiang H."/>
            <person name="Korchina V."/>
            <person name="Kovar C."/>
            <person name="Lara F."/>
            <person name="Lee S."/>
            <person name="Mata R."/>
            <person name="Mathew T."/>
            <person name="Moen C."/>
            <person name="Morales K."/>
            <person name="Munidasa M."/>
            <person name="Nazareth L."/>
            <person name="Ngo R."/>
            <person name="Nguyen L."/>
            <person name="Okwuonu G."/>
            <person name="Ongeri F."/>
            <person name="Patil S."/>
            <person name="Petrosino J."/>
            <person name="Pham C."/>
            <person name="Pham P."/>
            <person name="Pu L.-L."/>
            <person name="Puazo M."/>
            <person name="Raj R."/>
            <person name="Reid J."/>
            <person name="Rouhana J."/>
            <person name="Saada N."/>
            <person name="Shang Y."/>
            <person name="Simmons D."/>
            <person name="Thornton R."/>
            <person name="Warren J."/>
            <person name="Weissenberger G."/>
            <person name="Zhang J."/>
            <person name="Zhang L."/>
            <person name="Zhou C."/>
            <person name="Zhu D."/>
            <person name="Muzny D."/>
            <person name="Worley K."/>
            <person name="Gibbs R."/>
        </authorList>
    </citation>
    <scope>NUCLEOTIDE SEQUENCE [LARGE SCALE GENOMIC DNA]</scope>
    <source>
        <strain evidence="2">DSM 44291</strain>
    </source>
</reference>
<evidence type="ECO:0000313" key="3">
    <source>
        <dbReference type="Proteomes" id="UP000006196"/>
    </source>
</evidence>
<dbReference type="PANTHER" id="PTHR41287">
    <property type="match status" value="1"/>
</dbReference>
<dbReference type="RefSeq" id="WP_006839218.1">
    <property type="nucleotide sequence ID" value="NZ_GG667191.1"/>
</dbReference>
<feature type="region of interest" description="Disordered" evidence="1">
    <location>
        <begin position="509"/>
        <end position="540"/>
    </location>
</feature>
<dbReference type="eggNOG" id="COG4626">
    <property type="taxonomic scope" value="Bacteria"/>
</dbReference>
<organism evidence="2 3">
    <name type="scientific">Corynebacterium lipophiloflavum (strain ATCC 700352 / DSM 44291 / CCUG 37336 / JCM 10383 / DMMZ 1944)</name>
    <dbReference type="NCBI Taxonomy" id="525263"/>
    <lineage>
        <taxon>Bacteria</taxon>
        <taxon>Bacillati</taxon>
        <taxon>Actinomycetota</taxon>
        <taxon>Actinomycetes</taxon>
        <taxon>Mycobacteriales</taxon>
        <taxon>Corynebacteriaceae</taxon>
        <taxon>Corynebacterium</taxon>
    </lineage>
</organism>
<sequence>MERKGCTEPRFYIPPLRELTPETSKGFEVIEFAELLGVELYPWQKWVLIHGLELLPNGEFRFKRVIVEVARQNGKTLLMVILGLWRIFQFGASRVLSAAQSLGDAEDTLDEAFALAAWNPVLRYFLPDNPRAEEEDDEYNGAYRSRANGKAAMELAIAPRPEVLDLAGKMPIWSLAVTSRKGGRSKSVDLALLDELREHLDWDAWNAIVPTSRNRPRSQVWGFSNAGDLRSVVFRSLRESALKQIDDGTTAATQTAFFSYSAHPDADVLDPAAHAQANPSMGYSNLTADSIMAEAKDAIAGDNEPGFRAECLCQWQDVLTPGKISLKLWESLTDTTSARAPGAEVFVGIDVALDGRWAHVAIASQREDGLWHIEIIASRAGYRWVPAWLAARKNRPWFSGVVGMQVRGSASAALLPKLQEAGIEVAEWQGTDMSSSVLGFVTEIKNRGIRHRDQPVLTVSIEGAVEKRRGDIFIWDREKSATDAAPTVAANIAWWMATRTEATVTSAYDDENFDAPGEDVPEPDEPGDNDEYEDGGLMFV</sequence>
<dbReference type="InterPro" id="IPR005021">
    <property type="entry name" value="Terminase_largesu-like"/>
</dbReference>
<dbReference type="STRING" id="525263.HMPREF0298_1925"/>
<dbReference type="AlphaFoldDB" id="C0XU05"/>
<dbReference type="Proteomes" id="UP000006196">
    <property type="component" value="Unassembled WGS sequence"/>
</dbReference>
<protein>
    <submittedName>
        <fullName evidence="2">Phage terminase, large subunit</fullName>
    </submittedName>
</protein>
<gene>
    <name evidence="2" type="ORF">HMPREF0298_1925</name>
</gene>
<dbReference type="OrthoDB" id="3188010at2"/>
<evidence type="ECO:0000313" key="2">
    <source>
        <dbReference type="EMBL" id="EEI16267.1"/>
    </source>
</evidence>
<dbReference type="InterPro" id="IPR027417">
    <property type="entry name" value="P-loop_NTPase"/>
</dbReference>
<dbReference type="Gene3D" id="3.40.50.300">
    <property type="entry name" value="P-loop containing nucleotide triphosphate hydrolases"/>
    <property type="match status" value="1"/>
</dbReference>
<accession>C0XU05</accession>
<comment type="caution">
    <text evidence="2">The sequence shown here is derived from an EMBL/GenBank/DDBJ whole genome shotgun (WGS) entry which is preliminary data.</text>
</comment>
<proteinExistence type="predicted"/>
<evidence type="ECO:0000256" key="1">
    <source>
        <dbReference type="SAM" id="MobiDB-lite"/>
    </source>
</evidence>